<sequence>MASLDNYMIQTPADEWSLLGFLMYRKEQKDFSRLKDKEHFRYQRSLMAVLSCDEITIVEKVMAQRCLDNFKNEINGEYVCRFWRIIILEKQEISNEEEVLDEFQPPSKRLREDKLEQPHTPEDKTEKHSYRIDYLIGPGVSEWHLNEDSTRWVVGSIDISEICLKYRAVVVKKCESKAVILDAIEELLIACERLSHKERQAAASRCLRVFETATEEEEIMVEIFRGLVDNEQSLFMGNKIVEDTHVIQNVNSIIRPFFKNSRKITFEGANKIAESSAIAKRRFDPVLLGRKPDFTVITANPKKHVELLIGKVRPQKTRDALVSEDLVSLGKMMKRALDKSIKDGVDDLVICGLQVIGFIGRAYVMDLRFEGVYRMIFIGEFELPRGSASWSTVLRCYRVMNTIRVIVNDMATLYQPAIRMNIKQTKSEKIKLTKPMFHSPMEVPI</sequence>
<organism evidence="1 2">
    <name type="scientific">Acaulospora colombiana</name>
    <dbReference type="NCBI Taxonomy" id="27376"/>
    <lineage>
        <taxon>Eukaryota</taxon>
        <taxon>Fungi</taxon>
        <taxon>Fungi incertae sedis</taxon>
        <taxon>Mucoromycota</taxon>
        <taxon>Glomeromycotina</taxon>
        <taxon>Glomeromycetes</taxon>
        <taxon>Diversisporales</taxon>
        <taxon>Acaulosporaceae</taxon>
        <taxon>Acaulospora</taxon>
    </lineage>
</organism>
<protein>
    <submittedName>
        <fullName evidence="1">16089_t:CDS:1</fullName>
    </submittedName>
</protein>
<gene>
    <name evidence="1" type="ORF">ACOLOM_LOCUS4840</name>
</gene>
<name>A0ACA9LZK4_9GLOM</name>
<keyword evidence="2" id="KW-1185">Reference proteome</keyword>
<evidence type="ECO:0000313" key="2">
    <source>
        <dbReference type="Proteomes" id="UP000789525"/>
    </source>
</evidence>
<proteinExistence type="predicted"/>
<dbReference type="EMBL" id="CAJVPT010008320">
    <property type="protein sequence ID" value="CAG8550699.1"/>
    <property type="molecule type" value="Genomic_DNA"/>
</dbReference>
<reference evidence="1" key="1">
    <citation type="submission" date="2021-06" db="EMBL/GenBank/DDBJ databases">
        <authorList>
            <person name="Kallberg Y."/>
            <person name="Tangrot J."/>
            <person name="Rosling A."/>
        </authorList>
    </citation>
    <scope>NUCLEOTIDE SEQUENCE</scope>
    <source>
        <strain evidence="1">CL356</strain>
    </source>
</reference>
<accession>A0ACA9LZK4</accession>
<dbReference type="Proteomes" id="UP000789525">
    <property type="component" value="Unassembled WGS sequence"/>
</dbReference>
<evidence type="ECO:0000313" key="1">
    <source>
        <dbReference type="EMBL" id="CAG8550699.1"/>
    </source>
</evidence>
<comment type="caution">
    <text evidence="1">The sequence shown here is derived from an EMBL/GenBank/DDBJ whole genome shotgun (WGS) entry which is preliminary data.</text>
</comment>